<protein>
    <submittedName>
        <fullName evidence="1">Uncharacterized protein</fullName>
    </submittedName>
</protein>
<dbReference type="PANTHER" id="PTHR46348:SF1">
    <property type="entry name" value="DELETED IN LUNG AND ESOPHAGEAL CANCER PROTEIN 1"/>
    <property type="match status" value="1"/>
</dbReference>
<proteinExistence type="predicted"/>
<gene>
    <name evidence="1" type="ORF">OCBIM_22007408mg</name>
</gene>
<dbReference type="Gene3D" id="2.60.40.10">
    <property type="entry name" value="Immunoglobulins"/>
    <property type="match status" value="4"/>
</dbReference>
<dbReference type="InterPro" id="IPR013783">
    <property type="entry name" value="Ig-like_fold"/>
</dbReference>
<organism evidence="1">
    <name type="scientific">Octopus bimaculoides</name>
    <name type="common">California two-spotted octopus</name>
    <dbReference type="NCBI Taxonomy" id="37653"/>
    <lineage>
        <taxon>Eukaryota</taxon>
        <taxon>Metazoa</taxon>
        <taxon>Spiralia</taxon>
        <taxon>Lophotrochozoa</taxon>
        <taxon>Mollusca</taxon>
        <taxon>Cephalopoda</taxon>
        <taxon>Coleoidea</taxon>
        <taxon>Octopodiformes</taxon>
        <taxon>Octopoda</taxon>
        <taxon>Incirrata</taxon>
        <taxon>Octopodidae</taxon>
        <taxon>Octopus</taxon>
    </lineage>
</organism>
<dbReference type="AlphaFoldDB" id="A0A0L8HS85"/>
<dbReference type="OrthoDB" id="2115465at2759"/>
<dbReference type="InterPro" id="IPR033304">
    <property type="entry name" value="DLEC1"/>
</dbReference>
<dbReference type="GO" id="GO:0005929">
    <property type="term" value="C:cilium"/>
    <property type="evidence" value="ECO:0007669"/>
    <property type="project" value="TreeGrafter"/>
</dbReference>
<reference evidence="1" key="1">
    <citation type="submission" date="2015-07" db="EMBL/GenBank/DDBJ databases">
        <title>MeaNS - Measles Nucleotide Surveillance Program.</title>
        <authorList>
            <person name="Tran T."/>
            <person name="Druce J."/>
        </authorList>
    </citation>
    <scope>NUCLEOTIDE SEQUENCE</scope>
    <source>
        <strain evidence="1">UCB-OBI-ISO-001</strain>
        <tissue evidence="1">Gonad</tissue>
    </source>
</reference>
<dbReference type="STRING" id="37653.A0A0L8HS85"/>
<dbReference type="GO" id="GO:0015631">
    <property type="term" value="F:tubulin binding"/>
    <property type="evidence" value="ECO:0007669"/>
    <property type="project" value="TreeGrafter"/>
</dbReference>
<name>A0A0L8HS85_OCTBM</name>
<dbReference type="GO" id="GO:0008285">
    <property type="term" value="P:negative regulation of cell population proliferation"/>
    <property type="evidence" value="ECO:0007669"/>
    <property type="project" value="InterPro"/>
</dbReference>
<dbReference type="Pfam" id="PF23316">
    <property type="entry name" value="Ig_DLEC1_6th"/>
    <property type="match status" value="1"/>
</dbReference>
<feature type="non-terminal residue" evidence="1">
    <location>
        <position position="1"/>
    </location>
</feature>
<dbReference type="GO" id="GO:0005737">
    <property type="term" value="C:cytoplasm"/>
    <property type="evidence" value="ECO:0007669"/>
    <property type="project" value="TreeGrafter"/>
</dbReference>
<evidence type="ECO:0000313" key="1">
    <source>
        <dbReference type="EMBL" id="KOF92059.1"/>
    </source>
</evidence>
<sequence length="551" mass="61651">FQLTNNSANEISFHWQCEDSDLFVVKMEPTEGVVVPGNTEDCQLCLTGFKPGVINMHLKCYLEYQEEPIYYNLQASFKGPEVVIENSSIDFGLVCLGNCVLKELCLQNKSPVPAEFHITQIPEPETDPIDLNVTITEGVLEPYQFLSINMSFAPDSVYSLRTNLLLEVVDGNTSIVAVRGEVEVPYVVLESCQLDMGAISCGIQTRFSVSLINNSYVEAQYEWLKPVGSQAHLCEIEILPNRGIISPTKTEPFNLTFFSKEQMVFDDVFIQCKVMEMPKFLCLAITADVKGLIIQYQVSKDGYFTDESNDNDEPVVLDFGEEVMVATKPCLYLRIKNVTQIESTYSVSAESFPVDNSVFQPSKKGLRLNAKLPKPFTSPSAKHTDNVSTRAEASPTQINGAGLLIEPLSGRLPALSYVVVKITLISSMWGNYKDNLLCKTGDLDVVRLPVVFNIVGSPLQFLIVGPASDEEPKIRFGFYIAGMKPVWRKVKIYNNSVFDIRIDWRVFNIYDDDQQIIDLNLYYGDPFPLLGPNSKIVSAHTGRFTIICYSP</sequence>
<dbReference type="Pfam" id="PF14874">
    <property type="entry name" value="PapD-like"/>
    <property type="match status" value="1"/>
</dbReference>
<accession>A0A0L8HS85</accession>
<dbReference type="EMBL" id="KQ417412">
    <property type="protein sequence ID" value="KOF92059.1"/>
    <property type="molecule type" value="Genomic_DNA"/>
</dbReference>
<dbReference type="PANTHER" id="PTHR46348">
    <property type="entry name" value="DELETED IN LUNG AND ESOPHAGEAL CANCER PROTEIN 1"/>
    <property type="match status" value="1"/>
</dbReference>